<accession>A0ABU5EI52</accession>
<evidence type="ECO:0000313" key="5">
    <source>
        <dbReference type="EMBL" id="MDY0885185.1"/>
    </source>
</evidence>
<dbReference type="InterPro" id="IPR001845">
    <property type="entry name" value="HTH_ArsR_DNA-bd_dom"/>
</dbReference>
<feature type="domain" description="HTH arsR-type" evidence="4">
    <location>
        <begin position="1"/>
        <end position="95"/>
    </location>
</feature>
<keyword evidence="6" id="KW-1185">Reference proteome</keyword>
<dbReference type="EMBL" id="JAXCLW010000008">
    <property type="protein sequence ID" value="MDY0885185.1"/>
    <property type="molecule type" value="Genomic_DNA"/>
</dbReference>
<dbReference type="InterPro" id="IPR036390">
    <property type="entry name" value="WH_DNA-bd_sf"/>
</dbReference>
<dbReference type="InterPro" id="IPR036388">
    <property type="entry name" value="WH-like_DNA-bd_sf"/>
</dbReference>
<dbReference type="PROSITE" id="PS50987">
    <property type="entry name" value="HTH_ARSR_2"/>
    <property type="match status" value="1"/>
</dbReference>
<proteinExistence type="predicted"/>
<dbReference type="SMART" id="SM00418">
    <property type="entry name" value="HTH_ARSR"/>
    <property type="match status" value="1"/>
</dbReference>
<organism evidence="5 6">
    <name type="scientific">Dongia soli</name>
    <dbReference type="NCBI Taxonomy" id="600628"/>
    <lineage>
        <taxon>Bacteria</taxon>
        <taxon>Pseudomonadati</taxon>
        <taxon>Pseudomonadota</taxon>
        <taxon>Alphaproteobacteria</taxon>
        <taxon>Rhodospirillales</taxon>
        <taxon>Dongiaceae</taxon>
        <taxon>Dongia</taxon>
    </lineage>
</organism>
<keyword evidence="2" id="KW-0238">DNA-binding</keyword>
<sequence length="111" mass="12053">MKEKQALEAFSALSNATRLEVFRYLIKMAPDAVPAGDIAREVEIPASTMSTQLAILSRAGLITPIRSGRVVGYKADIEGVRALLNYLVRDCCRGKPEVCSNLIKAVLPDCC</sequence>
<dbReference type="PANTHER" id="PTHR43132:SF2">
    <property type="entry name" value="ARSENICAL RESISTANCE OPERON REPRESSOR ARSR-RELATED"/>
    <property type="match status" value="1"/>
</dbReference>
<dbReference type="Proteomes" id="UP001279642">
    <property type="component" value="Unassembled WGS sequence"/>
</dbReference>
<dbReference type="InterPro" id="IPR051011">
    <property type="entry name" value="Metal_resp_trans_reg"/>
</dbReference>
<dbReference type="Gene3D" id="1.10.10.10">
    <property type="entry name" value="Winged helix-like DNA-binding domain superfamily/Winged helix DNA-binding domain"/>
    <property type="match status" value="1"/>
</dbReference>
<dbReference type="PRINTS" id="PR00778">
    <property type="entry name" value="HTHARSR"/>
</dbReference>
<keyword evidence="3" id="KW-0804">Transcription</keyword>
<dbReference type="SUPFAM" id="SSF46785">
    <property type="entry name" value="Winged helix' DNA-binding domain"/>
    <property type="match status" value="1"/>
</dbReference>
<comment type="caution">
    <text evidence="5">The sequence shown here is derived from an EMBL/GenBank/DDBJ whole genome shotgun (WGS) entry which is preliminary data.</text>
</comment>
<name>A0ABU5EI52_9PROT</name>
<evidence type="ECO:0000313" key="6">
    <source>
        <dbReference type="Proteomes" id="UP001279642"/>
    </source>
</evidence>
<dbReference type="RefSeq" id="WP_320510259.1">
    <property type="nucleotide sequence ID" value="NZ_JAXCLW010000008.1"/>
</dbReference>
<protein>
    <submittedName>
        <fullName evidence="5">Helix-turn-helix domain-containing protein</fullName>
    </submittedName>
</protein>
<reference evidence="5 6" key="1">
    <citation type="journal article" date="2016" name="Antonie Van Leeuwenhoek">
        <title>Dongia soli sp. nov., isolated from soil from Dokdo, Korea.</title>
        <authorList>
            <person name="Kim D.U."/>
            <person name="Lee H."/>
            <person name="Kim H."/>
            <person name="Kim S.G."/>
            <person name="Ka J.O."/>
        </authorList>
    </citation>
    <scope>NUCLEOTIDE SEQUENCE [LARGE SCALE GENOMIC DNA]</scope>
    <source>
        <strain evidence="5 6">D78</strain>
    </source>
</reference>
<evidence type="ECO:0000256" key="1">
    <source>
        <dbReference type="ARBA" id="ARBA00023015"/>
    </source>
</evidence>
<dbReference type="PANTHER" id="PTHR43132">
    <property type="entry name" value="ARSENICAL RESISTANCE OPERON REPRESSOR ARSR-RELATED"/>
    <property type="match status" value="1"/>
</dbReference>
<keyword evidence="1" id="KW-0805">Transcription regulation</keyword>
<evidence type="ECO:0000259" key="4">
    <source>
        <dbReference type="PROSITE" id="PS50987"/>
    </source>
</evidence>
<evidence type="ECO:0000256" key="2">
    <source>
        <dbReference type="ARBA" id="ARBA00023125"/>
    </source>
</evidence>
<dbReference type="InterPro" id="IPR011991">
    <property type="entry name" value="ArsR-like_HTH"/>
</dbReference>
<dbReference type="CDD" id="cd00090">
    <property type="entry name" value="HTH_ARSR"/>
    <property type="match status" value="1"/>
</dbReference>
<gene>
    <name evidence="5" type="ORF">SMD27_20255</name>
</gene>
<evidence type="ECO:0000256" key="3">
    <source>
        <dbReference type="ARBA" id="ARBA00023163"/>
    </source>
</evidence>
<dbReference type="Pfam" id="PF12840">
    <property type="entry name" value="HTH_20"/>
    <property type="match status" value="1"/>
</dbReference>